<evidence type="ECO:0000313" key="2">
    <source>
        <dbReference type="EMBL" id="TXF12702.1"/>
    </source>
</evidence>
<dbReference type="AlphaFoldDB" id="A0A5C7EJQ3"/>
<dbReference type="Pfam" id="PF11684">
    <property type="entry name" value="DUF3280"/>
    <property type="match status" value="1"/>
</dbReference>
<organism evidence="2 3">
    <name type="scientific">Pelomicrobium methylotrophicum</name>
    <dbReference type="NCBI Taxonomy" id="2602750"/>
    <lineage>
        <taxon>Bacteria</taxon>
        <taxon>Pseudomonadati</taxon>
        <taxon>Pseudomonadota</taxon>
        <taxon>Hydrogenophilia</taxon>
        <taxon>Hydrogenophilia incertae sedis</taxon>
        <taxon>Pelomicrobium</taxon>
    </lineage>
</organism>
<dbReference type="Gene3D" id="3.40.50.10070">
    <property type="entry name" value="TolB, N-terminal domain"/>
    <property type="match status" value="1"/>
</dbReference>
<dbReference type="Proteomes" id="UP000321201">
    <property type="component" value="Unassembled WGS sequence"/>
</dbReference>
<keyword evidence="3" id="KW-1185">Reference proteome</keyword>
<accession>A0A5C7EJQ3</accession>
<comment type="caution">
    <text evidence="2">The sequence shown here is derived from an EMBL/GenBank/DDBJ whole genome shotgun (WGS) entry which is preliminary data.</text>
</comment>
<dbReference type="InParanoid" id="A0A5C7EJQ3"/>
<feature type="signal peptide" evidence="1">
    <location>
        <begin position="1"/>
        <end position="28"/>
    </location>
</feature>
<keyword evidence="1" id="KW-0732">Signal</keyword>
<feature type="chain" id="PRO_5022690340" evidence="1">
    <location>
        <begin position="29"/>
        <end position="180"/>
    </location>
</feature>
<protein>
    <submittedName>
        <fullName evidence="2">DUF2380 domain-containing protein</fullName>
    </submittedName>
</protein>
<evidence type="ECO:0000256" key="1">
    <source>
        <dbReference type="SAM" id="SignalP"/>
    </source>
</evidence>
<dbReference type="OrthoDB" id="6162708at2"/>
<evidence type="ECO:0000313" key="3">
    <source>
        <dbReference type="Proteomes" id="UP000321201"/>
    </source>
</evidence>
<name>A0A5C7EJQ3_9PROT</name>
<gene>
    <name evidence="2" type="ORF">FR698_04845</name>
</gene>
<proteinExistence type="predicted"/>
<dbReference type="InterPro" id="IPR021698">
    <property type="entry name" value="DUF3280"/>
</dbReference>
<reference evidence="2 3" key="1">
    <citation type="submission" date="2019-08" db="EMBL/GenBank/DDBJ databases">
        <title>Pelomicrobium methylotrophicum gen. nov., sp. nov. a moderately thermophilic, facultatively anaerobic, lithoautotrophic and methylotrophic bacterium isolated from a terrestrial mud volcano.</title>
        <authorList>
            <person name="Slobodkina G.B."/>
            <person name="Merkel A.Y."/>
            <person name="Slobodkin A.I."/>
        </authorList>
    </citation>
    <scope>NUCLEOTIDE SEQUENCE [LARGE SCALE GENOMIC DNA]</scope>
    <source>
        <strain evidence="2 3">SM250</strain>
    </source>
</reference>
<dbReference type="EMBL" id="VPFL01000005">
    <property type="protein sequence ID" value="TXF12702.1"/>
    <property type="molecule type" value="Genomic_DNA"/>
</dbReference>
<sequence>MSWIRRVRKAALAALAVTPLFLGSSATAAPGPATKSIAVLDFELIDDTADKASVPAQMERLKMISQQLREELEREGLCRVVDNAPAVELIRRLRASQELHQCNGCELDIAKALGAELVAVTWVQKVSNLILNINLEIKDVATGATRLTKSVDIRGNTDTSWRRGISYLVRDMREKGQGCR</sequence>